<dbReference type="InterPro" id="IPR050796">
    <property type="entry name" value="SCF_F-box_component"/>
</dbReference>
<protein>
    <recommendedName>
        <fullName evidence="1">F-box associated beta-propeller type 1 domain-containing protein</fullName>
    </recommendedName>
</protein>
<sequence length="327" mass="37158">MIPADPAVYFNVFTMPLNFDNEIYWLGSVNSNNTTKLTHFLCFDLEKEAFTSMKCPDIEVVAEERYLKRCSAVLDNSFAVLDCYDGPNGVHGSVWKGVKSSSGSGFSWSKQHKLDVTNNVPRPRGFSRHKVEMWFRNLPKGSISDDDVKNHEDELRALFGANWLRMKFLDSNDYKVLAIKTCIRRFNDDAWIAVYSFTDHLWREKPNPVSKSGWAVSGFRSEGGLVCCGGVVYWINRSHKANAKLYLYNFDVEEFSVMQLPDAVKEGANRFIFAHGESLGVLMMSSESSCIWVLEKDGGDNPWRLWFKGDPNLDAPKVFDCSSIVYG</sequence>
<dbReference type="PANTHER" id="PTHR31672">
    <property type="entry name" value="BNACNNG10540D PROTEIN"/>
    <property type="match status" value="1"/>
</dbReference>
<dbReference type="Proteomes" id="UP000596660">
    <property type="component" value="Unplaced"/>
</dbReference>
<dbReference type="PANTHER" id="PTHR31672:SF13">
    <property type="entry name" value="F-BOX PROTEIN CPR30-LIKE"/>
    <property type="match status" value="1"/>
</dbReference>
<dbReference type="NCBIfam" id="TIGR01640">
    <property type="entry name" value="F_box_assoc_1"/>
    <property type="match status" value="1"/>
</dbReference>
<reference evidence="2" key="2">
    <citation type="submission" date="2021-03" db="UniProtKB">
        <authorList>
            <consortium name="EnsemblPlants"/>
        </authorList>
    </citation>
    <scope>IDENTIFICATION</scope>
</reference>
<dbReference type="Pfam" id="PF07734">
    <property type="entry name" value="FBA_1"/>
    <property type="match status" value="1"/>
</dbReference>
<evidence type="ECO:0000313" key="3">
    <source>
        <dbReference type="Proteomes" id="UP000596660"/>
    </source>
</evidence>
<dbReference type="Gramene" id="AUR62008259-RA">
    <property type="protein sequence ID" value="AUR62008259-RA:cds"/>
    <property type="gene ID" value="AUR62008259"/>
</dbReference>
<dbReference type="AlphaFoldDB" id="A0A803L8S0"/>
<proteinExistence type="predicted"/>
<organism evidence="2 3">
    <name type="scientific">Chenopodium quinoa</name>
    <name type="common">Quinoa</name>
    <dbReference type="NCBI Taxonomy" id="63459"/>
    <lineage>
        <taxon>Eukaryota</taxon>
        <taxon>Viridiplantae</taxon>
        <taxon>Streptophyta</taxon>
        <taxon>Embryophyta</taxon>
        <taxon>Tracheophyta</taxon>
        <taxon>Spermatophyta</taxon>
        <taxon>Magnoliopsida</taxon>
        <taxon>eudicotyledons</taxon>
        <taxon>Gunneridae</taxon>
        <taxon>Pentapetalae</taxon>
        <taxon>Caryophyllales</taxon>
        <taxon>Chenopodiaceae</taxon>
        <taxon>Chenopodioideae</taxon>
        <taxon>Atripliceae</taxon>
        <taxon>Chenopodium</taxon>
    </lineage>
</organism>
<evidence type="ECO:0000313" key="2">
    <source>
        <dbReference type="EnsemblPlants" id="AUR62008259-RA:cds"/>
    </source>
</evidence>
<evidence type="ECO:0000259" key="1">
    <source>
        <dbReference type="Pfam" id="PF07734"/>
    </source>
</evidence>
<reference evidence="2" key="1">
    <citation type="journal article" date="2017" name="Nature">
        <title>The genome of Chenopodium quinoa.</title>
        <authorList>
            <person name="Jarvis D.E."/>
            <person name="Ho Y.S."/>
            <person name="Lightfoot D.J."/>
            <person name="Schmoeckel S.M."/>
            <person name="Li B."/>
            <person name="Borm T.J.A."/>
            <person name="Ohyanagi H."/>
            <person name="Mineta K."/>
            <person name="Michell C.T."/>
            <person name="Saber N."/>
            <person name="Kharbatia N.M."/>
            <person name="Rupper R.R."/>
            <person name="Sharp A.R."/>
            <person name="Dally N."/>
            <person name="Boughton B.A."/>
            <person name="Woo Y.H."/>
            <person name="Gao G."/>
            <person name="Schijlen E.G.W.M."/>
            <person name="Guo X."/>
            <person name="Momin A.A."/>
            <person name="Negrao S."/>
            <person name="Al-Babili S."/>
            <person name="Gehring C."/>
            <person name="Roessner U."/>
            <person name="Jung C."/>
            <person name="Murphy K."/>
            <person name="Arold S.T."/>
            <person name="Gojobori T."/>
            <person name="van der Linden C.G."/>
            <person name="van Loo E.N."/>
            <person name="Jellen E.N."/>
            <person name="Maughan P.J."/>
            <person name="Tester M."/>
        </authorList>
    </citation>
    <scope>NUCLEOTIDE SEQUENCE [LARGE SCALE GENOMIC DNA]</scope>
    <source>
        <strain evidence="2">cv. PI 614886</strain>
    </source>
</reference>
<name>A0A803L8S0_CHEQI</name>
<feature type="domain" description="F-box associated beta-propeller type 1" evidence="1">
    <location>
        <begin position="172"/>
        <end position="310"/>
    </location>
</feature>
<dbReference type="InterPro" id="IPR006527">
    <property type="entry name" value="F-box-assoc_dom_typ1"/>
</dbReference>
<dbReference type="EnsemblPlants" id="AUR62008259-RA">
    <property type="protein sequence ID" value="AUR62008259-RA:cds"/>
    <property type="gene ID" value="AUR62008259"/>
</dbReference>
<accession>A0A803L8S0</accession>
<keyword evidence="3" id="KW-1185">Reference proteome</keyword>
<dbReference type="InterPro" id="IPR017451">
    <property type="entry name" value="F-box-assoc_interact_dom"/>
</dbReference>